<evidence type="ECO:0000313" key="2">
    <source>
        <dbReference type="Proteomes" id="UP000321490"/>
    </source>
</evidence>
<sequence>MTSWKWDVDSTGTAPVAGARRYRVADVVGAAGAAATFLGHVVTGPLLRSRRRSWGATPGEAAMALPGDDLVPAPRWQATRAVTIDAAAADVWPWLVQIGQGRAGFYSHQLLENLVGCDVHDRFEVVPELQQLAVGDEVRLARGGPALPVAVLERGRHLVLGGPAGPLGRRGDPTASIWGFHLRPTGPGSCRLLTRSRTSYGRGLLPWLAFGPVNERASYVMERRMLSTVKALAEERT</sequence>
<accession>A0A562IP81</accession>
<organism evidence="1 2">
    <name type="scientific">Modestobacter roseus</name>
    <dbReference type="NCBI Taxonomy" id="1181884"/>
    <lineage>
        <taxon>Bacteria</taxon>
        <taxon>Bacillati</taxon>
        <taxon>Actinomycetota</taxon>
        <taxon>Actinomycetes</taxon>
        <taxon>Geodermatophilales</taxon>
        <taxon>Geodermatophilaceae</taxon>
        <taxon>Modestobacter</taxon>
    </lineage>
</organism>
<dbReference type="EMBL" id="VLKF01000001">
    <property type="protein sequence ID" value="TWH72690.1"/>
    <property type="molecule type" value="Genomic_DNA"/>
</dbReference>
<dbReference type="AlphaFoldDB" id="A0A562IP81"/>
<protein>
    <recommendedName>
        <fullName evidence="3">Polyketide cyclase/dehydrase/lipid transport protein</fullName>
    </recommendedName>
</protein>
<reference evidence="1 2" key="1">
    <citation type="submission" date="2019-07" db="EMBL/GenBank/DDBJ databases">
        <title>R&amp;d 2014.</title>
        <authorList>
            <person name="Klenk H.-P."/>
        </authorList>
    </citation>
    <scope>NUCLEOTIDE SEQUENCE [LARGE SCALE GENOMIC DNA]</scope>
    <source>
        <strain evidence="1 2">DSM 45764</strain>
    </source>
</reference>
<proteinExistence type="predicted"/>
<gene>
    <name evidence="1" type="ORF">JD78_01212</name>
</gene>
<evidence type="ECO:0008006" key="3">
    <source>
        <dbReference type="Google" id="ProtNLM"/>
    </source>
</evidence>
<dbReference type="Proteomes" id="UP000321490">
    <property type="component" value="Unassembled WGS sequence"/>
</dbReference>
<comment type="caution">
    <text evidence="1">The sequence shown here is derived from an EMBL/GenBank/DDBJ whole genome shotgun (WGS) entry which is preliminary data.</text>
</comment>
<keyword evidence="2" id="KW-1185">Reference proteome</keyword>
<name>A0A562IP81_9ACTN</name>
<evidence type="ECO:0000313" key="1">
    <source>
        <dbReference type="EMBL" id="TWH72690.1"/>
    </source>
</evidence>